<name>A0A0D3KIQ3_EMIH1</name>
<dbReference type="PANTHER" id="PTHR31285:SF0">
    <property type="entry name" value="NICOTINAMIDE MONONUCLEOTIDE ADENYLYLTRANSFERASE"/>
    <property type="match status" value="1"/>
</dbReference>
<dbReference type="GO" id="GO:0016887">
    <property type="term" value="F:ATP hydrolysis activity"/>
    <property type="evidence" value="ECO:0007669"/>
    <property type="project" value="TreeGrafter"/>
</dbReference>
<keyword evidence="3" id="KW-1185">Reference proteome</keyword>
<evidence type="ECO:0000313" key="3">
    <source>
        <dbReference type="Proteomes" id="UP000013827"/>
    </source>
</evidence>
<dbReference type="EnsemblProtists" id="EOD35638">
    <property type="protein sequence ID" value="EOD35638"/>
    <property type="gene ID" value="EMIHUDRAFT_455305"/>
</dbReference>
<reference evidence="3" key="1">
    <citation type="journal article" date="2013" name="Nature">
        <title>Pan genome of the phytoplankton Emiliania underpins its global distribution.</title>
        <authorList>
            <person name="Read B.A."/>
            <person name="Kegel J."/>
            <person name="Klute M.J."/>
            <person name="Kuo A."/>
            <person name="Lefebvre S.C."/>
            <person name="Maumus F."/>
            <person name="Mayer C."/>
            <person name="Miller J."/>
            <person name="Monier A."/>
            <person name="Salamov A."/>
            <person name="Young J."/>
            <person name="Aguilar M."/>
            <person name="Claverie J.M."/>
            <person name="Frickenhaus S."/>
            <person name="Gonzalez K."/>
            <person name="Herman E.K."/>
            <person name="Lin Y.C."/>
            <person name="Napier J."/>
            <person name="Ogata H."/>
            <person name="Sarno A.F."/>
            <person name="Shmutz J."/>
            <person name="Schroeder D."/>
            <person name="de Vargas C."/>
            <person name="Verret F."/>
            <person name="von Dassow P."/>
            <person name="Valentin K."/>
            <person name="Van de Peer Y."/>
            <person name="Wheeler G."/>
            <person name="Dacks J.B."/>
            <person name="Delwiche C.F."/>
            <person name="Dyhrman S.T."/>
            <person name="Glockner G."/>
            <person name="John U."/>
            <person name="Richards T."/>
            <person name="Worden A.Z."/>
            <person name="Zhang X."/>
            <person name="Grigoriev I.V."/>
            <person name="Allen A.E."/>
            <person name="Bidle K."/>
            <person name="Borodovsky M."/>
            <person name="Bowler C."/>
            <person name="Brownlee C."/>
            <person name="Cock J.M."/>
            <person name="Elias M."/>
            <person name="Gladyshev V.N."/>
            <person name="Groth M."/>
            <person name="Guda C."/>
            <person name="Hadaegh A."/>
            <person name="Iglesias-Rodriguez M.D."/>
            <person name="Jenkins J."/>
            <person name="Jones B.M."/>
            <person name="Lawson T."/>
            <person name="Leese F."/>
            <person name="Lindquist E."/>
            <person name="Lobanov A."/>
            <person name="Lomsadze A."/>
            <person name="Malik S.B."/>
            <person name="Marsh M.E."/>
            <person name="Mackinder L."/>
            <person name="Mock T."/>
            <person name="Mueller-Roeber B."/>
            <person name="Pagarete A."/>
            <person name="Parker M."/>
            <person name="Probert I."/>
            <person name="Quesneville H."/>
            <person name="Raines C."/>
            <person name="Rensing S.A."/>
            <person name="Riano-Pachon D.M."/>
            <person name="Richier S."/>
            <person name="Rokitta S."/>
            <person name="Shiraiwa Y."/>
            <person name="Soanes D.M."/>
            <person name="van der Giezen M."/>
            <person name="Wahlund T.M."/>
            <person name="Williams B."/>
            <person name="Wilson W."/>
            <person name="Wolfe G."/>
            <person name="Wurch L.L."/>
        </authorList>
    </citation>
    <scope>NUCLEOTIDE SEQUENCE</scope>
</reference>
<dbReference type="STRING" id="2903.R1DJF4"/>
<keyword evidence="1" id="KW-0732">Signal</keyword>
<protein>
    <recommendedName>
        <fullName evidence="4">CinA C-terminal domain-containing protein</fullName>
    </recommendedName>
</protein>
<dbReference type="GO" id="GO:0005737">
    <property type="term" value="C:cytoplasm"/>
    <property type="evidence" value="ECO:0007669"/>
    <property type="project" value="TreeGrafter"/>
</dbReference>
<organism evidence="2 3">
    <name type="scientific">Emiliania huxleyi (strain CCMP1516)</name>
    <dbReference type="NCBI Taxonomy" id="280463"/>
    <lineage>
        <taxon>Eukaryota</taxon>
        <taxon>Haptista</taxon>
        <taxon>Haptophyta</taxon>
        <taxon>Prymnesiophyceae</taxon>
        <taxon>Isochrysidales</taxon>
        <taxon>Noelaerhabdaceae</taxon>
        <taxon>Emiliania</taxon>
    </lineage>
</organism>
<feature type="chain" id="PRO_5044291832" description="CinA C-terminal domain-containing protein" evidence="1">
    <location>
        <begin position="22"/>
        <end position="232"/>
    </location>
</feature>
<evidence type="ECO:0000256" key="1">
    <source>
        <dbReference type="SAM" id="SignalP"/>
    </source>
</evidence>
<dbReference type="AlphaFoldDB" id="A0A0D3KIQ3"/>
<dbReference type="RefSeq" id="XP_005788067.1">
    <property type="nucleotide sequence ID" value="XM_005788010.1"/>
</dbReference>
<feature type="signal peptide" evidence="1">
    <location>
        <begin position="1"/>
        <end position="21"/>
    </location>
</feature>
<dbReference type="Proteomes" id="UP000013827">
    <property type="component" value="Unassembled WGS sequence"/>
</dbReference>
<reference evidence="2" key="2">
    <citation type="submission" date="2024-10" db="UniProtKB">
        <authorList>
            <consortium name="EnsemblProtists"/>
        </authorList>
    </citation>
    <scope>IDENTIFICATION</scope>
</reference>
<evidence type="ECO:0000313" key="2">
    <source>
        <dbReference type="EnsemblProtists" id="EOD35638"/>
    </source>
</evidence>
<dbReference type="HOGENOM" id="CLU_1196761_0_0_1"/>
<sequence length="232" mass="23738">MRPRRTSTRLVLTAAALGVRAASTALPADALRLASSLYMLSSPPQLVALVTGGGAQLAPWLLATPGASNSILEFSVPYAKASLAAVLGHDPPQSVNAAVAESMAERAYERSVALGGGERSVGLGCTAALRSEPMRRGEHRCYIAVRSAAGVHCLALTLAKGARSREAEDAVVARAALATLARACGVDPPPLPGGGPFWKLAAAVLEASDDPLAPEVAARLDAEHADETFVAT</sequence>
<dbReference type="GeneID" id="17280909"/>
<dbReference type="KEGG" id="ehx:EMIHUDRAFT_455305"/>
<proteinExistence type="predicted"/>
<dbReference type="Gene3D" id="3.90.950.20">
    <property type="entry name" value="CinA-like"/>
    <property type="match status" value="1"/>
</dbReference>
<dbReference type="PANTHER" id="PTHR31285">
    <property type="entry name" value="NICOTINAMIDE MONONUCLEOTIDE ADENYLYLTRANSFERASE"/>
    <property type="match status" value="1"/>
</dbReference>
<dbReference type="PaxDb" id="2903-EOD35638"/>
<dbReference type="InterPro" id="IPR036653">
    <property type="entry name" value="CinA-like_C"/>
</dbReference>
<evidence type="ECO:0008006" key="4">
    <source>
        <dbReference type="Google" id="ProtNLM"/>
    </source>
</evidence>
<dbReference type="GO" id="GO:0005634">
    <property type="term" value="C:nucleus"/>
    <property type="evidence" value="ECO:0007669"/>
    <property type="project" value="TreeGrafter"/>
</dbReference>
<accession>A0A0D3KIQ3</accession>
<dbReference type="GO" id="GO:0000309">
    <property type="term" value="F:nicotinamide-nucleotide adenylyltransferase activity"/>
    <property type="evidence" value="ECO:0007669"/>
    <property type="project" value="TreeGrafter"/>
</dbReference>